<accession>A0A915AWI6</accession>
<reference evidence="2" key="1">
    <citation type="submission" date="2022-11" db="UniProtKB">
        <authorList>
            <consortium name="WormBaseParasite"/>
        </authorList>
    </citation>
    <scope>IDENTIFICATION</scope>
</reference>
<evidence type="ECO:0000313" key="2">
    <source>
        <dbReference type="WBParaSite" id="PgR018_g091_t01"/>
    </source>
</evidence>
<proteinExistence type="predicted"/>
<protein>
    <submittedName>
        <fullName evidence="2">Uncharacterized protein</fullName>
    </submittedName>
</protein>
<dbReference type="WBParaSite" id="PgR018_g091_t01">
    <property type="protein sequence ID" value="PgR018_g091_t01"/>
    <property type="gene ID" value="PgR018_g091"/>
</dbReference>
<dbReference type="Proteomes" id="UP000887569">
    <property type="component" value="Unplaced"/>
</dbReference>
<dbReference type="AlphaFoldDB" id="A0A915AWI6"/>
<keyword evidence="1" id="KW-1185">Reference proteome</keyword>
<evidence type="ECO:0000313" key="1">
    <source>
        <dbReference type="Proteomes" id="UP000887569"/>
    </source>
</evidence>
<sequence length="115" mass="12770">MLIQKAQIRVYIVGVNGALVRRLANRATWNHIVHVVCYVIPSYIHVVTIQNVQKISRILSTQSHAISTYVQNHSAHIKSGRGVSIGTRFSVKKEVATECAYCLATINSLKSTQPN</sequence>
<organism evidence="1 2">
    <name type="scientific">Parascaris univalens</name>
    <name type="common">Nematode worm</name>
    <dbReference type="NCBI Taxonomy" id="6257"/>
    <lineage>
        <taxon>Eukaryota</taxon>
        <taxon>Metazoa</taxon>
        <taxon>Ecdysozoa</taxon>
        <taxon>Nematoda</taxon>
        <taxon>Chromadorea</taxon>
        <taxon>Rhabditida</taxon>
        <taxon>Spirurina</taxon>
        <taxon>Ascaridomorpha</taxon>
        <taxon>Ascaridoidea</taxon>
        <taxon>Ascarididae</taxon>
        <taxon>Parascaris</taxon>
    </lineage>
</organism>
<name>A0A915AWI6_PARUN</name>